<accession>A0A9D1FZA5</accession>
<sequence length="322" mass="36522">MEAFIRDAMSRCFGWNARTIREVPGGWSAHALVVDADAGRYFVKVYDKHRPTVQGWIARMQENMPVVLWLRDNTLLGERMAAPLLTCNKDYKVENADFLALVFPYIEGNTLGSAPLAAEQIRQLAQLLAALHGSGFRPGAPVEGIAETYAVPFLAGMEAYLSARDLPGDVRRIFSPYVSVLADAIKMLGRRAEGMQLDQTACTLCHTDVHGWNLMWDGETLHLIDWEGLMFAPAEADLFAFSDGFFFDYAREEFFQTYAALRPDFVLNPQAMDFYRLRRRMEDIYEFLRGILADGLSESERQKSLAHLQRECEALSRMEKRG</sequence>
<name>A0A9D1FZA5_9FIRM</name>
<dbReference type="AlphaFoldDB" id="A0A9D1FZA5"/>
<evidence type="ECO:0000313" key="3">
    <source>
        <dbReference type="Proteomes" id="UP000824140"/>
    </source>
</evidence>
<comment type="caution">
    <text evidence="2">The sequence shown here is derived from an EMBL/GenBank/DDBJ whole genome shotgun (WGS) entry which is preliminary data.</text>
</comment>
<dbReference type="Gene3D" id="1.10.510.10">
    <property type="entry name" value="Transferase(Phosphotransferase) domain 1"/>
    <property type="match status" value="1"/>
</dbReference>
<dbReference type="EMBL" id="DVJN01000028">
    <property type="protein sequence ID" value="HIS91670.1"/>
    <property type="molecule type" value="Genomic_DNA"/>
</dbReference>
<dbReference type="Gene3D" id="3.30.200.20">
    <property type="entry name" value="Phosphorylase Kinase, domain 1"/>
    <property type="match status" value="1"/>
</dbReference>
<dbReference type="Gene3D" id="1.20.58.840">
    <property type="match status" value="1"/>
</dbReference>
<dbReference type="InterPro" id="IPR051678">
    <property type="entry name" value="AGP_Transferase"/>
</dbReference>
<dbReference type="PANTHER" id="PTHR21310">
    <property type="entry name" value="AMINOGLYCOSIDE PHOSPHOTRANSFERASE-RELATED-RELATED"/>
    <property type="match status" value="1"/>
</dbReference>
<protein>
    <submittedName>
        <fullName evidence="2">Aminoglycoside phosphotransferase family protein</fullName>
    </submittedName>
</protein>
<reference evidence="2" key="1">
    <citation type="submission" date="2020-10" db="EMBL/GenBank/DDBJ databases">
        <authorList>
            <person name="Gilroy R."/>
        </authorList>
    </citation>
    <scope>NUCLEOTIDE SEQUENCE</scope>
    <source>
        <strain evidence="2">13766</strain>
    </source>
</reference>
<dbReference type="InterPro" id="IPR011009">
    <property type="entry name" value="Kinase-like_dom_sf"/>
</dbReference>
<dbReference type="Pfam" id="PF01636">
    <property type="entry name" value="APH"/>
    <property type="match status" value="1"/>
</dbReference>
<dbReference type="InterPro" id="IPR002575">
    <property type="entry name" value="Aminoglycoside_PTrfase"/>
</dbReference>
<dbReference type="SUPFAM" id="SSF56112">
    <property type="entry name" value="Protein kinase-like (PK-like)"/>
    <property type="match status" value="1"/>
</dbReference>
<organism evidence="2 3">
    <name type="scientific">Candidatus Alectryocaccomicrobium excrementavium</name>
    <dbReference type="NCBI Taxonomy" id="2840668"/>
    <lineage>
        <taxon>Bacteria</taxon>
        <taxon>Bacillati</taxon>
        <taxon>Bacillota</taxon>
        <taxon>Clostridia</taxon>
        <taxon>Candidatus Alectryocaccomicrobium</taxon>
    </lineage>
</organism>
<gene>
    <name evidence="2" type="ORF">IAA84_01490</name>
</gene>
<dbReference type="Proteomes" id="UP000824140">
    <property type="component" value="Unassembled WGS sequence"/>
</dbReference>
<proteinExistence type="predicted"/>
<feature type="domain" description="Aminoglycoside phosphotransferase" evidence="1">
    <location>
        <begin position="19"/>
        <end position="259"/>
    </location>
</feature>
<reference evidence="2" key="2">
    <citation type="journal article" date="2021" name="PeerJ">
        <title>Extensive microbial diversity within the chicken gut microbiome revealed by metagenomics and culture.</title>
        <authorList>
            <person name="Gilroy R."/>
            <person name="Ravi A."/>
            <person name="Getino M."/>
            <person name="Pursley I."/>
            <person name="Horton D.L."/>
            <person name="Alikhan N.F."/>
            <person name="Baker D."/>
            <person name="Gharbi K."/>
            <person name="Hall N."/>
            <person name="Watson M."/>
            <person name="Adriaenssens E.M."/>
            <person name="Foster-Nyarko E."/>
            <person name="Jarju S."/>
            <person name="Secka A."/>
            <person name="Antonio M."/>
            <person name="Oren A."/>
            <person name="Chaudhuri R.R."/>
            <person name="La Ragione R."/>
            <person name="Hildebrand F."/>
            <person name="Pallen M.J."/>
        </authorList>
    </citation>
    <scope>NUCLEOTIDE SEQUENCE</scope>
    <source>
        <strain evidence="2">13766</strain>
    </source>
</reference>
<evidence type="ECO:0000259" key="1">
    <source>
        <dbReference type="Pfam" id="PF01636"/>
    </source>
</evidence>
<evidence type="ECO:0000313" key="2">
    <source>
        <dbReference type="EMBL" id="HIS91670.1"/>
    </source>
</evidence>